<dbReference type="Pfam" id="PF01494">
    <property type="entry name" value="FAD_binding_3"/>
    <property type="match status" value="1"/>
</dbReference>
<keyword evidence="4 8" id="KW-0560">Oxidoreductase</keyword>
<dbReference type="GO" id="GO:0016020">
    <property type="term" value="C:membrane"/>
    <property type="evidence" value="ECO:0007669"/>
    <property type="project" value="GOC"/>
</dbReference>
<dbReference type="InterPro" id="IPR050407">
    <property type="entry name" value="Geranylgeranyl_reductase"/>
</dbReference>
<sequence length="375" mass="40518">MEFDVVVVGAGPAGSVAAWAAAEAGCDVLILERKAEIGVPKQCAEGISAHGLEHAGIEPQDEWIATEISRALIYAPNGKEFEVPGDGYVLERRVFDKWLVVRAVEAGAEVELLAHARRALLDEGRVVGVEYEGEDGVHEVRARIVIAADGIESRIGRTAGLVPQLEPDHICTCAQYEVVGDRYDPKAFMIHFDPERIPGGYAWVFPKGENRANVGVGIRGSESSPGLALKTLDELVEGPLSELVAGTPVEVNVGGVPVCGPVERTYGDGILLVGDAARQVNPLTGGGLNTALICGRIAGEVAVEAIEEDDTSASFLKRYQDRWEEEFRDTFECAREVAEMLPELDLKEVVEFLSSVENLEEMLRTSGILEDVWWG</sequence>
<dbReference type="PANTHER" id="PTHR42685:SF18">
    <property type="entry name" value="DIGERANYLGERANYLGLYCEROPHOSPHOLIPID REDUCTASE"/>
    <property type="match status" value="1"/>
</dbReference>
<comment type="cofactor">
    <cofactor evidence="8">
        <name>FAD</name>
        <dbReference type="ChEBI" id="CHEBI:57692"/>
    </cofactor>
    <text evidence="8">Binds 1 FAD per subunit.</text>
</comment>
<comment type="catalytic activity">
    <reaction evidence="8">
        <text>archaetidylserine + 8 AH2 = 2,3-bis-O-phytanyl-sn-glycero-3-phospho-L-serine + 8 A</text>
        <dbReference type="Rhea" id="RHEA:84215"/>
        <dbReference type="ChEBI" id="CHEBI:13193"/>
        <dbReference type="ChEBI" id="CHEBI:17499"/>
        <dbReference type="ChEBI" id="CHEBI:71517"/>
        <dbReference type="ChEBI" id="CHEBI:74853"/>
    </reaction>
</comment>
<accession>A0A832WN45</accession>
<evidence type="ECO:0000313" key="10">
    <source>
        <dbReference type="EMBL" id="HII70912.1"/>
    </source>
</evidence>
<evidence type="ECO:0000256" key="6">
    <source>
        <dbReference type="ARBA" id="ARBA00023209"/>
    </source>
</evidence>
<dbReference type="HAMAP" id="MF_01287">
    <property type="entry name" value="DGGGPL_reductase"/>
    <property type="match status" value="1"/>
</dbReference>
<dbReference type="AlphaFoldDB" id="A0A832WN45"/>
<dbReference type="InterPro" id="IPR011777">
    <property type="entry name" value="Geranylgeranyl_Rdtase_fam"/>
</dbReference>
<comment type="miscellaneous">
    <text evidence="8">Reduction reaction proceeds via syn addition of hydrogen for double bonds.</text>
</comment>
<evidence type="ECO:0000256" key="7">
    <source>
        <dbReference type="ARBA" id="ARBA00023264"/>
    </source>
</evidence>
<feature type="binding site" evidence="8">
    <location>
        <position position="116"/>
    </location>
    <ligand>
        <name>FAD</name>
        <dbReference type="ChEBI" id="CHEBI:57692"/>
    </ligand>
</feature>
<dbReference type="GO" id="GO:0046467">
    <property type="term" value="P:membrane lipid biosynthetic process"/>
    <property type="evidence" value="ECO:0007669"/>
    <property type="project" value="InterPro"/>
</dbReference>
<feature type="binding site" evidence="8">
    <location>
        <position position="44"/>
    </location>
    <ligand>
        <name>FAD</name>
        <dbReference type="ChEBI" id="CHEBI:57692"/>
    </ligand>
</feature>
<feature type="binding site" evidence="8">
    <location>
        <position position="32"/>
    </location>
    <ligand>
        <name>FAD</name>
        <dbReference type="ChEBI" id="CHEBI:57692"/>
    </ligand>
</feature>
<dbReference type="RefSeq" id="WP_281070621.1">
    <property type="nucleotide sequence ID" value="NZ_DUJS01000004.1"/>
</dbReference>
<dbReference type="GO" id="GO:0016628">
    <property type="term" value="F:oxidoreductase activity, acting on the CH-CH group of donors, NAD or NADP as acceptor"/>
    <property type="evidence" value="ECO:0007669"/>
    <property type="project" value="InterPro"/>
</dbReference>
<comment type="similarity">
    <text evidence="8">Belongs to the geranylgeranyl reductase family. DGGGPL reductase subfamily.</text>
</comment>
<comment type="catalytic activity">
    <reaction evidence="8">
        <text>a 2,3-bis-O-phytanyl-sn-glycerol 1-phospholipid + 8 A = a 2,3-bis-O-(geranylgeranyl)-sn-glycerol 1-phospholipid + 8 AH2</text>
        <dbReference type="Rhea" id="RHEA:64376"/>
        <dbReference type="ChEBI" id="CHEBI:13193"/>
        <dbReference type="ChEBI" id="CHEBI:17499"/>
        <dbReference type="ChEBI" id="CHEBI:138139"/>
        <dbReference type="ChEBI" id="CHEBI:138140"/>
    </reaction>
</comment>
<dbReference type="NCBIfam" id="TIGR02032">
    <property type="entry name" value="GG-red-SF"/>
    <property type="match status" value="1"/>
</dbReference>
<dbReference type="SUPFAM" id="SSF51905">
    <property type="entry name" value="FAD/NAD(P)-binding domain"/>
    <property type="match status" value="1"/>
</dbReference>
<proteinExistence type="inferred from homology"/>
<dbReference type="UniPathway" id="UPA00940"/>
<feature type="domain" description="FAD-binding" evidence="9">
    <location>
        <begin position="3"/>
        <end position="292"/>
    </location>
</feature>
<evidence type="ECO:0000256" key="4">
    <source>
        <dbReference type="ARBA" id="ARBA00023002"/>
    </source>
</evidence>
<comment type="function">
    <text evidence="8">Is involved in the reduction of 2,3-digeranylgeranylglycerophospholipids (unsaturated archaeols) into 2,3-diphytanylglycerophospholipids (saturated archaeols) in the biosynthesis of archaeal membrane lipids. Catalyzes the formation of archaetidic acid (2,3-di-O-phytanyl-sn-glyceryl phosphate) from 2,3-di-O-geranylgeranylglyceryl phosphate (DGGGP) via the hydrogenation of each double bond of the isoprenoid chains. Is also probably able to reduce double bonds of geranyl groups in CDP-2,3-bis-O-(geranylgeranyl)-sn-glycerol and archaetidylserine, thus acting at various stages in the biosynthesis of archaeal membrane lipids.</text>
</comment>
<feature type="binding site" evidence="8">
    <location>
        <position position="288"/>
    </location>
    <ligand>
        <name>FAD</name>
        <dbReference type="ChEBI" id="CHEBI:57692"/>
    </ligand>
</feature>
<dbReference type="InterPro" id="IPR036188">
    <property type="entry name" value="FAD/NAD-bd_sf"/>
</dbReference>
<reference evidence="10" key="1">
    <citation type="journal article" date="2020" name="bioRxiv">
        <title>A rank-normalized archaeal taxonomy based on genome phylogeny resolves widespread incomplete and uneven classifications.</title>
        <authorList>
            <person name="Rinke C."/>
            <person name="Chuvochina M."/>
            <person name="Mussig A.J."/>
            <person name="Chaumeil P.-A."/>
            <person name="Waite D.W."/>
            <person name="Whitman W.B."/>
            <person name="Parks D.H."/>
            <person name="Hugenholtz P."/>
        </authorList>
    </citation>
    <scope>NUCLEOTIDE SEQUENCE</scope>
    <source>
        <strain evidence="10">UBA8853</strain>
    </source>
</reference>
<evidence type="ECO:0000259" key="9">
    <source>
        <dbReference type="Pfam" id="PF01494"/>
    </source>
</evidence>
<comment type="caution">
    <text evidence="10">The sequence shown here is derived from an EMBL/GenBank/DDBJ whole genome shotgun (WGS) entry which is preliminary data.</text>
</comment>
<evidence type="ECO:0000313" key="11">
    <source>
        <dbReference type="Proteomes" id="UP000619545"/>
    </source>
</evidence>
<dbReference type="Gene3D" id="3.30.9.10">
    <property type="entry name" value="D-Amino Acid Oxidase, subunit A, domain 2"/>
    <property type="match status" value="1"/>
</dbReference>
<dbReference type="Gene3D" id="3.50.50.60">
    <property type="entry name" value="FAD/NAD(P)-binding domain"/>
    <property type="match status" value="1"/>
</dbReference>
<evidence type="ECO:0000256" key="2">
    <source>
        <dbReference type="ARBA" id="ARBA00022630"/>
    </source>
</evidence>
<organism evidence="10 11">
    <name type="scientific">Methanopyrus kandleri</name>
    <dbReference type="NCBI Taxonomy" id="2320"/>
    <lineage>
        <taxon>Archaea</taxon>
        <taxon>Methanobacteriati</taxon>
        <taxon>Methanobacteriota</taxon>
        <taxon>Methanomada group</taxon>
        <taxon>Methanopyri</taxon>
        <taxon>Methanopyrales</taxon>
        <taxon>Methanopyraceae</taxon>
        <taxon>Methanopyrus</taxon>
    </lineage>
</organism>
<evidence type="ECO:0000256" key="1">
    <source>
        <dbReference type="ARBA" id="ARBA00022516"/>
    </source>
</evidence>
<dbReference type="GO" id="GO:0046474">
    <property type="term" value="P:glycerophospholipid biosynthetic process"/>
    <property type="evidence" value="ECO:0007669"/>
    <property type="project" value="UniProtKB-UniRule"/>
</dbReference>
<keyword evidence="7 8" id="KW-1208">Phospholipid metabolism</keyword>
<feature type="binding site" evidence="8">
    <location>
        <position position="359"/>
    </location>
    <ligand>
        <name>a 2,3-bis-O-(geranylgeranyl)-sn-glycerol 1-phospholipid</name>
        <dbReference type="ChEBI" id="CHEBI:138140"/>
    </ligand>
</feature>
<dbReference type="InterPro" id="IPR002938">
    <property type="entry name" value="FAD-bd"/>
</dbReference>
<evidence type="ECO:0000256" key="5">
    <source>
        <dbReference type="ARBA" id="ARBA00023098"/>
    </source>
</evidence>
<feature type="binding site" evidence="8">
    <location>
        <position position="46"/>
    </location>
    <ligand>
        <name>FAD</name>
        <dbReference type="ChEBI" id="CHEBI:57692"/>
    </ligand>
</feature>
<comment type="pathway">
    <text evidence="8">Membrane lipid metabolism; glycerophospholipid metabolism.</text>
</comment>
<keyword evidence="2 8" id="KW-0285">Flavoprotein</keyword>
<dbReference type="PRINTS" id="PR00420">
    <property type="entry name" value="RNGMNOXGNASE"/>
</dbReference>
<name>A0A832WN45_9EURY</name>
<keyword evidence="3 8" id="KW-0274">FAD</keyword>
<feature type="binding site" evidence="8">
    <location>
        <position position="92"/>
    </location>
    <ligand>
        <name>FAD</name>
        <dbReference type="ChEBI" id="CHEBI:57692"/>
    </ligand>
</feature>
<dbReference type="GO" id="GO:0071949">
    <property type="term" value="F:FAD binding"/>
    <property type="evidence" value="ECO:0007669"/>
    <property type="project" value="InterPro"/>
</dbReference>
<evidence type="ECO:0000256" key="8">
    <source>
        <dbReference type="HAMAP-Rule" id="MF_01287"/>
    </source>
</evidence>
<comment type="caution">
    <text evidence="8">Lacks conserved residue(s) required for the propagation of feature annotation.</text>
</comment>
<dbReference type="PANTHER" id="PTHR42685">
    <property type="entry name" value="GERANYLGERANYL DIPHOSPHATE REDUCTASE"/>
    <property type="match status" value="1"/>
</dbReference>
<feature type="binding site" evidence="8">
    <location>
        <position position="287"/>
    </location>
    <ligand>
        <name>FAD</name>
        <dbReference type="ChEBI" id="CHEBI:57692"/>
    </ligand>
</feature>
<dbReference type="InterPro" id="IPR023590">
    <property type="entry name" value="DGGGPL_reductase"/>
</dbReference>
<dbReference type="EC" id="1.3.-.-" evidence="8"/>
<protein>
    <recommendedName>
        <fullName evidence="8">Digeranylgeranylglycerophospholipid reductase</fullName>
        <shortName evidence="8">DGGGPL reductase</shortName>
        <ecNumber evidence="8">1.3.-.-</ecNumber>
    </recommendedName>
    <alternativeName>
        <fullName evidence="8">2,3-bis-O-geranylgeranylglyceryl phosphate reductase</fullName>
    </alternativeName>
    <alternativeName>
        <fullName evidence="8">Geranylgeranyl reductase</fullName>
        <shortName evidence="8">GGR</shortName>
    </alternativeName>
</protein>
<dbReference type="GO" id="GO:0045550">
    <property type="term" value="F:geranylgeranyl reductase activity"/>
    <property type="evidence" value="ECO:0007669"/>
    <property type="project" value="InterPro"/>
</dbReference>
<feature type="binding site" evidence="8">
    <location>
        <position position="13"/>
    </location>
    <ligand>
        <name>FAD</name>
        <dbReference type="ChEBI" id="CHEBI:57692"/>
    </ligand>
</feature>
<feature type="binding site" evidence="8">
    <location>
        <position position="43"/>
    </location>
    <ligand>
        <name>FAD</name>
        <dbReference type="ChEBI" id="CHEBI:57692"/>
    </ligand>
</feature>
<feature type="binding site" evidence="8">
    <location>
        <position position="275"/>
    </location>
    <ligand>
        <name>FAD</name>
        <dbReference type="ChEBI" id="CHEBI:57692"/>
    </ligand>
</feature>
<keyword evidence="5 8" id="KW-0443">Lipid metabolism</keyword>
<keyword evidence="1 8" id="KW-0444">Lipid biosynthesis</keyword>
<evidence type="ECO:0000256" key="3">
    <source>
        <dbReference type="ARBA" id="ARBA00022827"/>
    </source>
</evidence>
<comment type="catalytic activity">
    <reaction evidence="8">
        <text>2,3-bis-O-(phytanyl)-sn-glycerol 1-phosphate + 8 A = 2,3-bis-O-(geranylgeranyl)-sn-glycerol 1-phosphate + 8 AH2</text>
        <dbReference type="Rhea" id="RHEA:64368"/>
        <dbReference type="ChEBI" id="CHEBI:13193"/>
        <dbReference type="ChEBI" id="CHEBI:17499"/>
        <dbReference type="ChEBI" id="CHEBI:58837"/>
        <dbReference type="ChEBI" id="CHEBI:73125"/>
    </reaction>
</comment>
<keyword evidence="6 8" id="KW-0594">Phospholipid biosynthesis</keyword>
<dbReference type="Proteomes" id="UP000619545">
    <property type="component" value="Unassembled WGS sequence"/>
</dbReference>
<gene>
    <name evidence="10" type="ORF">HA336_06760</name>
</gene>
<comment type="catalytic activity">
    <reaction evidence="8">
        <text>CDP-2,3-bis-O-(geranylgeranyl)-sn-glycerol + 8 AH2 = CDP-2,3-bis-O-(phytanyl)-sn-glycerol + 8 A</text>
        <dbReference type="Rhea" id="RHEA:84207"/>
        <dbReference type="ChEBI" id="CHEBI:13193"/>
        <dbReference type="ChEBI" id="CHEBI:17499"/>
        <dbReference type="ChEBI" id="CHEBI:58838"/>
        <dbReference type="ChEBI" id="CHEBI:74004"/>
    </reaction>
</comment>
<dbReference type="EMBL" id="DUJS01000004">
    <property type="protein sequence ID" value="HII70912.1"/>
    <property type="molecule type" value="Genomic_DNA"/>
</dbReference>